<proteinExistence type="predicted"/>
<evidence type="ECO:0000256" key="1">
    <source>
        <dbReference type="SAM" id="MobiDB-lite"/>
    </source>
</evidence>
<comment type="caution">
    <text evidence="2">The sequence shown here is derived from an EMBL/GenBank/DDBJ whole genome shotgun (WGS) entry which is preliminary data.</text>
</comment>
<sequence length="143" mass="15159">MTVTLLAAAAGTTLLPKLSTPTHESTIHPSNLPAFTNTAKGKEKLVRPALKTKTSQNPSHNPDAHLDVIRPSRPLTIRDPTLNAPAPGGATIILGDGPTTSIDHTLVGFNSHCSDVPDSDNGDEDRRPGLYHSDEDTPLGFRV</sequence>
<keyword evidence="3" id="KW-1185">Reference proteome</keyword>
<feature type="compositionally biased region" description="Basic and acidic residues" evidence="1">
    <location>
        <begin position="124"/>
        <end position="135"/>
    </location>
</feature>
<reference evidence="2 3" key="1">
    <citation type="submission" date="2024-05" db="EMBL/GenBank/DDBJ databases">
        <title>Haplotype-resolved chromosome-level genome assembly of Huyou (Citrus changshanensis).</title>
        <authorList>
            <person name="Miao C."/>
            <person name="Chen W."/>
            <person name="Wu Y."/>
            <person name="Wang L."/>
            <person name="Zhao S."/>
            <person name="Grierson D."/>
            <person name="Xu C."/>
            <person name="Chen K."/>
        </authorList>
    </citation>
    <scope>NUCLEOTIDE SEQUENCE [LARGE SCALE GENOMIC DNA]</scope>
    <source>
        <strain evidence="2">01-14</strain>
        <tissue evidence="2">Leaf</tissue>
    </source>
</reference>
<protein>
    <submittedName>
        <fullName evidence="2">Uncharacterized protein</fullName>
    </submittedName>
</protein>
<evidence type="ECO:0000313" key="3">
    <source>
        <dbReference type="Proteomes" id="UP001428341"/>
    </source>
</evidence>
<accession>A0AAP0MMU6</accession>
<organism evidence="2 3">
    <name type="scientific">Citrus x changshan-huyou</name>
    <dbReference type="NCBI Taxonomy" id="2935761"/>
    <lineage>
        <taxon>Eukaryota</taxon>
        <taxon>Viridiplantae</taxon>
        <taxon>Streptophyta</taxon>
        <taxon>Embryophyta</taxon>
        <taxon>Tracheophyta</taxon>
        <taxon>Spermatophyta</taxon>
        <taxon>Magnoliopsida</taxon>
        <taxon>eudicotyledons</taxon>
        <taxon>Gunneridae</taxon>
        <taxon>Pentapetalae</taxon>
        <taxon>rosids</taxon>
        <taxon>malvids</taxon>
        <taxon>Sapindales</taxon>
        <taxon>Rutaceae</taxon>
        <taxon>Aurantioideae</taxon>
        <taxon>Citrus</taxon>
    </lineage>
</organism>
<feature type="region of interest" description="Disordered" evidence="1">
    <location>
        <begin position="113"/>
        <end position="143"/>
    </location>
</feature>
<name>A0AAP0MMU6_9ROSI</name>
<gene>
    <name evidence="2" type="ORF">WN944_005650</name>
</gene>
<feature type="region of interest" description="Disordered" evidence="1">
    <location>
        <begin position="44"/>
        <end position="96"/>
    </location>
</feature>
<dbReference type="AlphaFoldDB" id="A0AAP0MMU6"/>
<evidence type="ECO:0000313" key="2">
    <source>
        <dbReference type="EMBL" id="KAK9213665.1"/>
    </source>
</evidence>
<dbReference type="Proteomes" id="UP001428341">
    <property type="component" value="Unassembled WGS sequence"/>
</dbReference>
<dbReference type="EMBL" id="JBCGBO010000003">
    <property type="protein sequence ID" value="KAK9213665.1"/>
    <property type="molecule type" value="Genomic_DNA"/>
</dbReference>